<keyword evidence="5 7" id="KW-1133">Transmembrane helix</keyword>
<evidence type="ECO:0000313" key="9">
    <source>
        <dbReference type="EMBL" id="MBA2133529.1"/>
    </source>
</evidence>
<keyword evidence="4 7" id="KW-0812">Transmembrane</keyword>
<keyword evidence="3" id="KW-1003">Cell membrane</keyword>
<keyword evidence="10" id="KW-1185">Reference proteome</keyword>
<dbReference type="Pfam" id="PF00528">
    <property type="entry name" value="BPD_transp_1"/>
    <property type="match status" value="1"/>
</dbReference>
<feature type="transmembrane region" description="Helical" evidence="7">
    <location>
        <begin position="9"/>
        <end position="32"/>
    </location>
</feature>
<dbReference type="InterPro" id="IPR035906">
    <property type="entry name" value="MetI-like_sf"/>
</dbReference>
<evidence type="ECO:0000256" key="1">
    <source>
        <dbReference type="ARBA" id="ARBA00004651"/>
    </source>
</evidence>
<dbReference type="PROSITE" id="PS50928">
    <property type="entry name" value="ABC_TM1"/>
    <property type="match status" value="1"/>
</dbReference>
<dbReference type="PANTHER" id="PTHR30193">
    <property type="entry name" value="ABC TRANSPORTER PERMEASE PROTEIN"/>
    <property type="match status" value="1"/>
</dbReference>
<feature type="transmembrane region" description="Helical" evidence="7">
    <location>
        <begin position="232"/>
        <end position="258"/>
    </location>
</feature>
<dbReference type="CDD" id="cd06261">
    <property type="entry name" value="TM_PBP2"/>
    <property type="match status" value="1"/>
</dbReference>
<feature type="transmembrane region" description="Helical" evidence="7">
    <location>
        <begin position="270"/>
        <end position="290"/>
    </location>
</feature>
<dbReference type="EMBL" id="JAAKDE010000015">
    <property type="protein sequence ID" value="MBA2133529.1"/>
    <property type="molecule type" value="Genomic_DNA"/>
</dbReference>
<dbReference type="PANTHER" id="PTHR30193:SF37">
    <property type="entry name" value="INNER MEMBRANE ABC TRANSPORTER PERMEASE PROTEIN YCJO"/>
    <property type="match status" value="1"/>
</dbReference>
<protein>
    <submittedName>
        <fullName evidence="9">Sugar ABC transporter permease</fullName>
    </submittedName>
</protein>
<comment type="caution">
    <text evidence="9">The sequence shown here is derived from an EMBL/GenBank/DDBJ whole genome shotgun (WGS) entry which is preliminary data.</text>
</comment>
<feature type="transmembrane region" description="Helical" evidence="7">
    <location>
        <begin position="416"/>
        <end position="440"/>
    </location>
</feature>
<evidence type="ECO:0000256" key="4">
    <source>
        <dbReference type="ARBA" id="ARBA00022692"/>
    </source>
</evidence>
<gene>
    <name evidence="9" type="ORF">G5B42_08245</name>
</gene>
<dbReference type="InterPro" id="IPR000515">
    <property type="entry name" value="MetI-like"/>
</dbReference>
<evidence type="ECO:0000313" key="10">
    <source>
        <dbReference type="Proteomes" id="UP000657177"/>
    </source>
</evidence>
<evidence type="ECO:0000256" key="3">
    <source>
        <dbReference type="ARBA" id="ARBA00022475"/>
    </source>
</evidence>
<evidence type="ECO:0000259" key="8">
    <source>
        <dbReference type="PROSITE" id="PS50928"/>
    </source>
</evidence>
<evidence type="ECO:0000256" key="6">
    <source>
        <dbReference type="ARBA" id="ARBA00023136"/>
    </source>
</evidence>
<dbReference type="Gene3D" id="1.10.3720.10">
    <property type="entry name" value="MetI-like"/>
    <property type="match status" value="2"/>
</dbReference>
<dbReference type="Proteomes" id="UP000657177">
    <property type="component" value="Unassembled WGS sequence"/>
</dbReference>
<keyword evidence="6 7" id="KW-0472">Membrane</keyword>
<evidence type="ECO:0000256" key="7">
    <source>
        <dbReference type="RuleBase" id="RU363032"/>
    </source>
</evidence>
<dbReference type="GO" id="GO:0055085">
    <property type="term" value="P:transmembrane transport"/>
    <property type="evidence" value="ECO:0007669"/>
    <property type="project" value="InterPro"/>
</dbReference>
<dbReference type="SUPFAM" id="SSF161098">
    <property type="entry name" value="MetI-like"/>
    <property type="match status" value="2"/>
</dbReference>
<dbReference type="InterPro" id="IPR051393">
    <property type="entry name" value="ABC_transporter_permease"/>
</dbReference>
<dbReference type="GO" id="GO:0005886">
    <property type="term" value="C:plasma membrane"/>
    <property type="evidence" value="ECO:0007669"/>
    <property type="project" value="UniProtKB-SubCell"/>
</dbReference>
<evidence type="ECO:0000256" key="2">
    <source>
        <dbReference type="ARBA" id="ARBA00022448"/>
    </source>
</evidence>
<comment type="subcellular location">
    <subcellularLocation>
        <location evidence="1 7">Cell membrane</location>
        <topology evidence="1 7">Multi-pass membrane protein</topology>
    </subcellularLocation>
</comment>
<sequence>MVASKRSKVFYFCLFLLPALALYATFFIFPLIQGVTYSFTDWNGIVPEIPLSMKKGEFEQEVLALLKSEKELANIQKYYRLDATGQFYQLQNWIEADTPGEGTVTRQLTDQERKEIKRILKKVGITPIKFIGLENFREMLKDRRFLPQRMKRYLFSEFDDLPLTFKAKDFQRKVLDHIDDEEDKAFLLSLYPYNQKEKVHELTTEEMSWETEDRLRLLLSDYYYDYRWERGVIGFTLFFTFYNVIGANLLALILALILDSKLRFRNVLRSMFFLPNVISLIIVAYVWSFMFRLIFPVLTGIAVWLGSPDLAPYATLMVAVWQGCGYLMVIYLAGLQTIPGELTEAAEVDGANWFQRLLHVRFPMLMPAFTICFFYSLANSLKTFDILWALNQGGPGYATTSIVIDIYKTAFMQNRYGYATAKAILLCVIIIILTSIQLSLMKKREVEL</sequence>
<dbReference type="RefSeq" id="WP_181339988.1">
    <property type="nucleotide sequence ID" value="NZ_JAAKDE010000015.1"/>
</dbReference>
<keyword evidence="2 7" id="KW-0813">Transport</keyword>
<evidence type="ECO:0000256" key="5">
    <source>
        <dbReference type="ARBA" id="ARBA00022989"/>
    </source>
</evidence>
<organism evidence="9 10">
    <name type="scientific">Capillibacterium thermochitinicola</name>
    <dbReference type="NCBI Taxonomy" id="2699427"/>
    <lineage>
        <taxon>Bacteria</taxon>
        <taxon>Bacillati</taxon>
        <taxon>Bacillota</taxon>
        <taxon>Capillibacterium</taxon>
    </lineage>
</organism>
<reference evidence="9" key="1">
    <citation type="submission" date="2020-06" db="EMBL/GenBank/DDBJ databases">
        <title>Novel chitinolytic bacterium.</title>
        <authorList>
            <person name="Ungkulpasvich U."/>
            <person name="Kosugi A."/>
            <person name="Uke A."/>
        </authorList>
    </citation>
    <scope>NUCLEOTIDE SEQUENCE</scope>
    <source>
        <strain evidence="9">UUS1-1</strain>
    </source>
</reference>
<feature type="transmembrane region" description="Helical" evidence="7">
    <location>
        <begin position="360"/>
        <end position="378"/>
    </location>
</feature>
<accession>A0A8J6I2Z5</accession>
<name>A0A8J6I2Z5_9FIRM</name>
<feature type="domain" description="ABC transmembrane type-1" evidence="8">
    <location>
        <begin position="233"/>
        <end position="437"/>
    </location>
</feature>
<proteinExistence type="inferred from homology"/>
<comment type="similarity">
    <text evidence="7">Belongs to the binding-protein-dependent transport system permease family.</text>
</comment>
<feature type="transmembrane region" description="Helical" evidence="7">
    <location>
        <begin position="310"/>
        <end position="333"/>
    </location>
</feature>
<dbReference type="AlphaFoldDB" id="A0A8J6I2Z5"/>